<dbReference type="GO" id="GO:0140114">
    <property type="term" value="P:cellular detoxification of fluoride"/>
    <property type="evidence" value="ECO:0007669"/>
    <property type="project" value="UniProtKB-UniRule"/>
</dbReference>
<comment type="activity regulation">
    <text evidence="10">Na(+) is not transported, but it plays an essential structural role and its presence is essential for fluoride channel function.</text>
</comment>
<keyword evidence="4 10" id="KW-1133">Transmembrane helix</keyword>
<evidence type="ECO:0000256" key="5">
    <source>
        <dbReference type="ARBA" id="ARBA00023136"/>
    </source>
</evidence>
<feature type="binding site" evidence="10">
    <location>
        <position position="96"/>
    </location>
    <ligand>
        <name>Na(+)</name>
        <dbReference type="ChEBI" id="CHEBI:29101"/>
        <note>structural</note>
    </ligand>
</feature>
<feature type="transmembrane region" description="Helical" evidence="10">
    <location>
        <begin position="117"/>
        <end position="138"/>
    </location>
</feature>
<evidence type="ECO:0000256" key="3">
    <source>
        <dbReference type="ARBA" id="ARBA00022692"/>
    </source>
</evidence>
<dbReference type="HAMAP" id="MF_00454">
    <property type="entry name" value="FluC"/>
    <property type="match status" value="1"/>
</dbReference>
<evidence type="ECO:0000256" key="7">
    <source>
        <dbReference type="ARBA" id="ARBA00035120"/>
    </source>
</evidence>
<gene>
    <name evidence="10" type="primary">fluC</name>
    <name evidence="10" type="synonym">crcB</name>
    <name evidence="11" type="ORF">BTM25_53540</name>
</gene>
<dbReference type="Proteomes" id="UP000242367">
    <property type="component" value="Unassembled WGS sequence"/>
</dbReference>
<dbReference type="AlphaFoldDB" id="A0A2P4UBJ7"/>
<keyword evidence="2 10" id="KW-1003">Cell membrane</keyword>
<name>A0A2P4UBJ7_9ACTN</name>
<keyword evidence="5 10" id="KW-0472">Membrane</keyword>
<keyword evidence="10" id="KW-0915">Sodium</keyword>
<comment type="subcellular location">
    <subcellularLocation>
        <location evidence="1 10">Cell membrane</location>
        <topology evidence="1 10">Multi-pass membrane protein</topology>
    </subcellularLocation>
</comment>
<comment type="function">
    <text evidence="9 10">Fluoride-specific ion channel. Important for reducing fluoride concentration in the cell, thus reducing its toxicity.</text>
</comment>
<evidence type="ECO:0000256" key="6">
    <source>
        <dbReference type="ARBA" id="ARBA00023303"/>
    </source>
</evidence>
<evidence type="ECO:0000313" key="11">
    <source>
        <dbReference type="EMBL" id="POM22404.1"/>
    </source>
</evidence>
<evidence type="ECO:0000256" key="4">
    <source>
        <dbReference type="ARBA" id="ARBA00022989"/>
    </source>
</evidence>
<keyword evidence="3 10" id="KW-0812">Transmembrane</keyword>
<dbReference type="RefSeq" id="WP_103566017.1">
    <property type="nucleotide sequence ID" value="NZ_MTBP01000005.1"/>
</dbReference>
<dbReference type="GO" id="GO:0046872">
    <property type="term" value="F:metal ion binding"/>
    <property type="evidence" value="ECO:0007669"/>
    <property type="project" value="UniProtKB-KW"/>
</dbReference>
<dbReference type="InterPro" id="IPR003691">
    <property type="entry name" value="FluC"/>
</dbReference>
<dbReference type="PANTHER" id="PTHR28259:SF1">
    <property type="entry name" value="FLUORIDE EXPORT PROTEIN 1-RELATED"/>
    <property type="match status" value="1"/>
</dbReference>
<comment type="catalytic activity">
    <reaction evidence="8">
        <text>fluoride(in) = fluoride(out)</text>
        <dbReference type="Rhea" id="RHEA:76159"/>
        <dbReference type="ChEBI" id="CHEBI:17051"/>
    </reaction>
    <physiologicalReaction direction="left-to-right" evidence="8">
        <dbReference type="Rhea" id="RHEA:76160"/>
    </physiologicalReaction>
</comment>
<organism evidence="11 12">
    <name type="scientific">Actinomadura rubteroloni</name>
    <dbReference type="NCBI Taxonomy" id="1926885"/>
    <lineage>
        <taxon>Bacteria</taxon>
        <taxon>Bacillati</taxon>
        <taxon>Actinomycetota</taxon>
        <taxon>Actinomycetes</taxon>
        <taxon>Streptosporangiales</taxon>
        <taxon>Thermomonosporaceae</taxon>
        <taxon>Actinomadura</taxon>
    </lineage>
</organism>
<dbReference type="Pfam" id="PF02537">
    <property type="entry name" value="CRCB"/>
    <property type="match status" value="1"/>
</dbReference>
<proteinExistence type="inferred from homology"/>
<evidence type="ECO:0000256" key="8">
    <source>
        <dbReference type="ARBA" id="ARBA00035585"/>
    </source>
</evidence>
<protein>
    <recommendedName>
        <fullName evidence="10">Fluoride-specific ion channel FluC</fullName>
    </recommendedName>
</protein>
<evidence type="ECO:0000313" key="12">
    <source>
        <dbReference type="Proteomes" id="UP000242367"/>
    </source>
</evidence>
<evidence type="ECO:0000256" key="2">
    <source>
        <dbReference type="ARBA" id="ARBA00022475"/>
    </source>
</evidence>
<dbReference type="GO" id="GO:0062054">
    <property type="term" value="F:fluoride channel activity"/>
    <property type="evidence" value="ECO:0007669"/>
    <property type="project" value="UniProtKB-UniRule"/>
</dbReference>
<comment type="caution">
    <text evidence="11">The sequence shown here is derived from an EMBL/GenBank/DDBJ whole genome shotgun (WGS) entry which is preliminary data.</text>
</comment>
<reference evidence="11 12" key="1">
    <citation type="journal article" date="2017" name="Chemistry">
        <title>Isolation, Biosynthesis and Chemical Modifications of Rubterolones A-F: Rare Tropolone Alkaloids from Actinomadura sp. 5-2.</title>
        <authorList>
            <person name="Guo H."/>
            <person name="Benndorf R."/>
            <person name="Leichnitz D."/>
            <person name="Klassen J.L."/>
            <person name="Vollmers J."/>
            <person name="Gorls H."/>
            <person name="Steinacker M."/>
            <person name="Weigel C."/>
            <person name="Dahse H.M."/>
            <person name="Kaster A.K."/>
            <person name="de Beer Z.W."/>
            <person name="Poulsen M."/>
            <person name="Beemelmanns C."/>
        </authorList>
    </citation>
    <scope>NUCLEOTIDE SEQUENCE [LARGE SCALE GENOMIC DNA]</scope>
    <source>
        <strain evidence="11 12">5-2</strain>
    </source>
</reference>
<keyword evidence="12" id="KW-1185">Reference proteome</keyword>
<feature type="transmembrane region" description="Helical" evidence="10">
    <location>
        <begin position="51"/>
        <end position="75"/>
    </location>
</feature>
<dbReference type="GO" id="GO:0005886">
    <property type="term" value="C:plasma membrane"/>
    <property type="evidence" value="ECO:0007669"/>
    <property type="project" value="UniProtKB-SubCell"/>
</dbReference>
<evidence type="ECO:0000256" key="9">
    <source>
        <dbReference type="ARBA" id="ARBA00049940"/>
    </source>
</evidence>
<comment type="similarity">
    <text evidence="7 10">Belongs to the fluoride channel Fluc/FEX (TC 1.A.43) family.</text>
</comment>
<dbReference type="PANTHER" id="PTHR28259">
    <property type="entry name" value="FLUORIDE EXPORT PROTEIN 1-RELATED"/>
    <property type="match status" value="1"/>
</dbReference>
<evidence type="ECO:0000256" key="10">
    <source>
        <dbReference type="HAMAP-Rule" id="MF_00454"/>
    </source>
</evidence>
<evidence type="ECO:0000256" key="1">
    <source>
        <dbReference type="ARBA" id="ARBA00004651"/>
    </source>
</evidence>
<feature type="binding site" evidence="10">
    <location>
        <position position="93"/>
    </location>
    <ligand>
        <name>Na(+)</name>
        <dbReference type="ChEBI" id="CHEBI:29101"/>
        <note>structural</note>
    </ligand>
</feature>
<dbReference type="EMBL" id="MTBP01000005">
    <property type="protein sequence ID" value="POM22404.1"/>
    <property type="molecule type" value="Genomic_DNA"/>
</dbReference>
<keyword evidence="10" id="KW-0813">Transport</keyword>
<sequence length="147" mass="14571">MPQEPVDPDVEPQIVPGVPWPVLAVIAAGGALGALARYGAGTALPHAATGFAWSTFLVNVSGCLLIGVLMAVLAARPGLPALTRPFLGVGVLGGYTTFSGYVVDAQQAVRAGAPGVAVAYLAATLAAALAAVTLGSAVTRRIAGGRR</sequence>
<keyword evidence="10" id="KW-0479">Metal-binding</keyword>
<keyword evidence="10" id="KW-0406">Ion transport</keyword>
<accession>A0A2P4UBJ7</accession>
<feature type="transmembrane region" description="Helical" evidence="10">
    <location>
        <begin position="20"/>
        <end position="39"/>
    </location>
</feature>
<keyword evidence="6 10" id="KW-0407">Ion channel</keyword>